<dbReference type="EMBL" id="JALQCY010000003">
    <property type="protein sequence ID" value="MCK9794585.1"/>
    <property type="molecule type" value="Genomic_DNA"/>
</dbReference>
<comment type="similarity">
    <text evidence="1">Belongs to the pseudomonas-type ThrB family.</text>
</comment>
<reference evidence="3 4" key="1">
    <citation type="submission" date="2022-02" db="EMBL/GenBank/DDBJ databases">
        <title>The car tank lid bacteriome: a reservoir of bacteria with potential in bioremediation of fuel.</title>
        <authorList>
            <person name="Vidal-Verdu A."/>
            <person name="Gomez-Martinez D."/>
            <person name="Latorre-Perez A."/>
            <person name="Pereto J."/>
            <person name="Porcar M."/>
        </authorList>
    </citation>
    <scope>NUCLEOTIDE SEQUENCE [LARGE SCALE GENOMIC DNA]</scope>
    <source>
        <strain evidence="3 4">4D.3</strain>
    </source>
</reference>
<evidence type="ECO:0000259" key="2">
    <source>
        <dbReference type="Pfam" id="PF01636"/>
    </source>
</evidence>
<dbReference type="InterPro" id="IPR011009">
    <property type="entry name" value="Kinase-like_dom_sf"/>
</dbReference>
<sequence length="344" mass="35375">MAEIEALGRTVTADWTSAVADRVAAAWGLPPGTARWWRSSAAHVFVLPGSDGKRYLRFVPATSRSEASVAAVARLMAALADDGAAVVRPVPAASGALVATVGTDLGPMHAVVVEAAPGEAIDADDLTDGTARAWGEALATLHRDAAGHGEGLPEAFGELDEVAARHADDEVLVHAAATLAARLSELPRDSAGFGVVHGDPELDNLAWEGGRATAYDFDEAARSWYAADVAFALRDLTGPDGRIEPAFQGRAAAFVAGYRAVRPFTAAEERRLPLFAGVHAVGTVVRIGRALDRPAAPDDAGEAGAAGGLADLRLHLADLARAQRDLAVAVAARLPASPTGVTTG</sequence>
<feature type="domain" description="Aminoglycoside phosphotransferase" evidence="2">
    <location>
        <begin position="42"/>
        <end position="264"/>
    </location>
</feature>
<dbReference type="InterPro" id="IPR002575">
    <property type="entry name" value="Aminoglycoside_PTrfase"/>
</dbReference>
<evidence type="ECO:0000313" key="4">
    <source>
        <dbReference type="Proteomes" id="UP001651050"/>
    </source>
</evidence>
<dbReference type="RefSeq" id="WP_416344422.1">
    <property type="nucleotide sequence ID" value="NZ_JALQCY010000003.1"/>
</dbReference>
<dbReference type="Pfam" id="PF01636">
    <property type="entry name" value="APH"/>
    <property type="match status" value="1"/>
</dbReference>
<evidence type="ECO:0000313" key="3">
    <source>
        <dbReference type="EMBL" id="MCK9794585.1"/>
    </source>
</evidence>
<gene>
    <name evidence="3" type="ORF">M1843_12595</name>
</gene>
<dbReference type="SUPFAM" id="SSF56112">
    <property type="entry name" value="Protein kinase-like (PK-like)"/>
    <property type="match status" value="1"/>
</dbReference>
<dbReference type="Proteomes" id="UP001651050">
    <property type="component" value="Unassembled WGS sequence"/>
</dbReference>
<dbReference type="PANTHER" id="PTHR21064:SF6">
    <property type="entry name" value="AMINOGLYCOSIDE PHOSPHOTRANSFERASE DOMAIN-CONTAINING PROTEIN"/>
    <property type="match status" value="1"/>
</dbReference>
<protein>
    <submittedName>
        <fullName evidence="3">Phosphotransferase</fullName>
    </submittedName>
</protein>
<keyword evidence="4" id="KW-1185">Reference proteome</keyword>
<dbReference type="Gene3D" id="3.90.1200.10">
    <property type="match status" value="1"/>
</dbReference>
<dbReference type="InterPro" id="IPR050249">
    <property type="entry name" value="Pseudomonas-type_ThrB"/>
</dbReference>
<organism evidence="3 4">
    <name type="scientific">Isoptericola peretonis</name>
    <dbReference type="NCBI Taxonomy" id="2918523"/>
    <lineage>
        <taxon>Bacteria</taxon>
        <taxon>Bacillati</taxon>
        <taxon>Actinomycetota</taxon>
        <taxon>Actinomycetes</taxon>
        <taxon>Micrococcales</taxon>
        <taxon>Promicromonosporaceae</taxon>
        <taxon>Isoptericola</taxon>
    </lineage>
</organism>
<proteinExistence type="inferred from homology"/>
<accession>A0ABT0J4Z6</accession>
<comment type="caution">
    <text evidence="3">The sequence shown here is derived from an EMBL/GenBank/DDBJ whole genome shotgun (WGS) entry which is preliminary data.</text>
</comment>
<evidence type="ECO:0000256" key="1">
    <source>
        <dbReference type="ARBA" id="ARBA00038240"/>
    </source>
</evidence>
<dbReference type="PANTHER" id="PTHR21064">
    <property type="entry name" value="AMINOGLYCOSIDE PHOSPHOTRANSFERASE DOMAIN-CONTAINING PROTEIN-RELATED"/>
    <property type="match status" value="1"/>
</dbReference>
<name>A0ABT0J4Z6_9MICO</name>